<keyword evidence="4" id="KW-0378">Hydrolase</keyword>
<dbReference type="InterPro" id="IPR015882">
    <property type="entry name" value="HEX_bac_N"/>
</dbReference>
<dbReference type="InterPro" id="IPR025705">
    <property type="entry name" value="Beta_hexosaminidase_sua/sub"/>
</dbReference>
<gene>
    <name evidence="11" type="ORF">SAMN05660349_00721</name>
</gene>
<dbReference type="PANTHER" id="PTHR22600">
    <property type="entry name" value="BETA-HEXOSAMINIDASE"/>
    <property type="match status" value="1"/>
</dbReference>
<evidence type="ECO:0000256" key="1">
    <source>
        <dbReference type="ARBA" id="ARBA00001231"/>
    </source>
</evidence>
<feature type="domain" description="Beta-hexosaminidase bacterial type N-terminal" evidence="9">
    <location>
        <begin position="31"/>
        <end position="217"/>
    </location>
</feature>
<dbReference type="Pfam" id="PF02838">
    <property type="entry name" value="Glyco_hydro_20b"/>
    <property type="match status" value="1"/>
</dbReference>
<dbReference type="InterPro" id="IPR017853">
    <property type="entry name" value="GH"/>
</dbReference>
<evidence type="ECO:0000256" key="3">
    <source>
        <dbReference type="ARBA" id="ARBA00012663"/>
    </source>
</evidence>
<evidence type="ECO:0000256" key="6">
    <source>
        <dbReference type="PIRSR" id="PIRSR625705-1"/>
    </source>
</evidence>
<dbReference type="InterPro" id="IPR000421">
    <property type="entry name" value="FA58C"/>
</dbReference>
<dbReference type="AlphaFoldDB" id="A0A1T5AKP5"/>
<evidence type="ECO:0000256" key="4">
    <source>
        <dbReference type="ARBA" id="ARBA00022801"/>
    </source>
</evidence>
<dbReference type="PANTHER" id="PTHR22600:SF57">
    <property type="entry name" value="BETA-N-ACETYLHEXOSAMINIDASE"/>
    <property type="match status" value="1"/>
</dbReference>
<dbReference type="EMBL" id="FUYQ01000004">
    <property type="protein sequence ID" value="SKB35430.1"/>
    <property type="molecule type" value="Genomic_DNA"/>
</dbReference>
<evidence type="ECO:0000259" key="7">
    <source>
        <dbReference type="Pfam" id="PF00728"/>
    </source>
</evidence>
<feature type="domain" description="Glycoside hydrolase family 20 catalytic" evidence="7">
    <location>
        <begin position="220"/>
        <end position="572"/>
    </location>
</feature>
<reference evidence="12" key="1">
    <citation type="submission" date="2017-02" db="EMBL/GenBank/DDBJ databases">
        <authorList>
            <person name="Varghese N."/>
            <person name="Submissions S."/>
        </authorList>
    </citation>
    <scope>NUCLEOTIDE SEQUENCE [LARGE SCALE GENOMIC DNA]</scope>
    <source>
        <strain evidence="12">DSM 24967</strain>
    </source>
</reference>
<keyword evidence="12" id="KW-1185">Reference proteome</keyword>
<dbReference type="SUPFAM" id="SSF51445">
    <property type="entry name" value="(Trans)glycosidases"/>
    <property type="match status" value="1"/>
</dbReference>
<keyword evidence="5" id="KW-0326">Glycosidase</keyword>
<dbReference type="GO" id="GO:0005975">
    <property type="term" value="P:carbohydrate metabolic process"/>
    <property type="evidence" value="ECO:0007669"/>
    <property type="project" value="InterPro"/>
</dbReference>
<dbReference type="CDD" id="cd06563">
    <property type="entry name" value="GH20_chitobiase-like"/>
    <property type="match status" value="1"/>
</dbReference>
<evidence type="ECO:0000256" key="2">
    <source>
        <dbReference type="ARBA" id="ARBA00006285"/>
    </source>
</evidence>
<proteinExistence type="inferred from homology"/>
<dbReference type="InterPro" id="IPR015883">
    <property type="entry name" value="Glyco_hydro_20_cat"/>
</dbReference>
<dbReference type="PRINTS" id="PR00738">
    <property type="entry name" value="GLHYDRLASE20"/>
</dbReference>
<dbReference type="Gene3D" id="3.30.379.10">
    <property type="entry name" value="Chitobiase/beta-hexosaminidase domain 2-like"/>
    <property type="match status" value="1"/>
</dbReference>
<dbReference type="InterPro" id="IPR059177">
    <property type="entry name" value="GH29D-like_dom"/>
</dbReference>
<dbReference type="SUPFAM" id="SSF55545">
    <property type="entry name" value="beta-N-acetylhexosaminidase-like domain"/>
    <property type="match status" value="1"/>
</dbReference>
<sequence>MNIQKIVLGICLCFVTPGYAQLGVIAQSKRIQVVPQPVAQVDRPGTFMLTPATPWQVENDEQAEVVKRFVQQLAAEEAGLKWKIICTEIAGKLPASTPTMALPTASSAALVSSTRPASTTTMALPAAASAALVSGTRPVAIQPSSPQVISLTHCDSLADEGYRLHITPDSLQIQASGKAGFYYALQTVRQLLPPDLRKDMNNQTQGWELPCVEITDQPRFGYRGLMLDVSRYFIPKATLLRTIDCMALLKLNKLHLHLVDDNGWRLEIKRYPRLTQVGAWRVKRDEPFPARKNPLPDEQTTQGGFYTQQEMKEIIDYAESRQIEIIPEIEMPAHTNSSLAAYPELACPVVKSFIGVIPGLGGKNAEIIYCAGNDSVFSFIENVLDEVMALFPSRYVHLGGDEAAKTHWKNCPLCQHRIQTENLANEEELQGYFMERVSRYVRSKGKTVMGWDELTNSKLPEGAVIYGWRGDGEAALKAAEQGHPFILTPARTLYLIRYQGPQWFEPLTYFGNNTLKDVYQYEPVKDKWKPGYSQLLQGIQGSLWTEFCSTPQDVEYLIYPRLAALSEVAWSEKGKKDWTGFLSRLDRFNLHLSHKGIDYARSMYNIDHKVLPRNGELEVSLSCIRPDLEIRYTTNGDAPDGRSALYSEPLTIAGNCNLKAATFNGSEQKGEVLTLPVHFNIATAKPATGENINTRLLTNGLRGSDRHTDGEWCGWYAQDGSFVADLGERQKITRVSLGSLNNFGMGVHPPRYVKLYLSDNGQSYHQVATIQRTQAQNFAEGTQAVDIHLDVHPQKGRFLKVEFGNPGKCPANHVRAQQDTWVYFDELIVE</sequence>
<evidence type="ECO:0000256" key="5">
    <source>
        <dbReference type="ARBA" id="ARBA00023295"/>
    </source>
</evidence>
<feature type="active site" description="Proton donor" evidence="6">
    <location>
        <position position="402"/>
    </location>
</feature>
<dbReference type="InterPro" id="IPR008979">
    <property type="entry name" value="Galactose-bd-like_sf"/>
</dbReference>
<comment type="catalytic activity">
    <reaction evidence="1">
        <text>Hydrolysis of terminal non-reducing N-acetyl-D-hexosamine residues in N-acetyl-beta-D-hexosaminides.</text>
        <dbReference type="EC" id="3.2.1.52"/>
    </reaction>
</comment>
<evidence type="ECO:0000259" key="10">
    <source>
        <dbReference type="Pfam" id="PF13290"/>
    </source>
</evidence>
<name>A0A1T5AKP5_9BACT</name>
<dbReference type="Proteomes" id="UP000190852">
    <property type="component" value="Unassembled WGS sequence"/>
</dbReference>
<dbReference type="GO" id="GO:0004563">
    <property type="term" value="F:beta-N-acetylhexosaminidase activity"/>
    <property type="evidence" value="ECO:0007669"/>
    <property type="project" value="UniProtKB-EC"/>
</dbReference>
<dbReference type="Pfam" id="PF00728">
    <property type="entry name" value="Glyco_hydro_20"/>
    <property type="match status" value="1"/>
</dbReference>
<protein>
    <recommendedName>
        <fullName evidence="3">beta-N-acetylhexosaminidase</fullName>
        <ecNumber evidence="3">3.2.1.52</ecNumber>
    </recommendedName>
</protein>
<dbReference type="Gene3D" id="2.60.120.260">
    <property type="entry name" value="Galactose-binding domain-like"/>
    <property type="match status" value="1"/>
</dbReference>
<evidence type="ECO:0000259" key="8">
    <source>
        <dbReference type="Pfam" id="PF00754"/>
    </source>
</evidence>
<comment type="similarity">
    <text evidence="2">Belongs to the glycosyl hydrolase 20 family.</text>
</comment>
<dbReference type="GO" id="GO:0030203">
    <property type="term" value="P:glycosaminoglycan metabolic process"/>
    <property type="evidence" value="ECO:0007669"/>
    <property type="project" value="TreeGrafter"/>
</dbReference>
<feature type="domain" description="GH29D-like beta-sandwich" evidence="10">
    <location>
        <begin position="617"/>
        <end position="673"/>
    </location>
</feature>
<dbReference type="SUPFAM" id="SSF49785">
    <property type="entry name" value="Galactose-binding domain-like"/>
    <property type="match status" value="1"/>
</dbReference>
<dbReference type="Gene3D" id="3.20.20.80">
    <property type="entry name" value="Glycosidases"/>
    <property type="match status" value="1"/>
</dbReference>
<dbReference type="Pfam" id="PF13290">
    <property type="entry name" value="CHB_HEX_C_1"/>
    <property type="match status" value="1"/>
</dbReference>
<evidence type="ECO:0000259" key="9">
    <source>
        <dbReference type="Pfam" id="PF02838"/>
    </source>
</evidence>
<evidence type="ECO:0000313" key="12">
    <source>
        <dbReference type="Proteomes" id="UP000190852"/>
    </source>
</evidence>
<feature type="domain" description="F5/8 type C" evidence="8">
    <location>
        <begin position="708"/>
        <end position="804"/>
    </location>
</feature>
<dbReference type="EC" id="3.2.1.52" evidence="3"/>
<evidence type="ECO:0000313" key="11">
    <source>
        <dbReference type="EMBL" id="SKB35430.1"/>
    </source>
</evidence>
<dbReference type="InterPro" id="IPR029018">
    <property type="entry name" value="Hex-like_dom2"/>
</dbReference>
<accession>A0A1T5AKP5</accession>
<dbReference type="GO" id="GO:0016020">
    <property type="term" value="C:membrane"/>
    <property type="evidence" value="ECO:0007669"/>
    <property type="project" value="TreeGrafter"/>
</dbReference>
<dbReference type="RefSeq" id="WP_079682432.1">
    <property type="nucleotide sequence ID" value="NZ_FUYQ01000004.1"/>
</dbReference>
<organism evidence="11 12">
    <name type="scientific">Parabacteroides chartae</name>
    <dbReference type="NCBI Taxonomy" id="1037355"/>
    <lineage>
        <taxon>Bacteria</taxon>
        <taxon>Pseudomonadati</taxon>
        <taxon>Bacteroidota</taxon>
        <taxon>Bacteroidia</taxon>
        <taxon>Bacteroidales</taxon>
        <taxon>Tannerellaceae</taxon>
        <taxon>Parabacteroides</taxon>
    </lineage>
</organism>
<dbReference type="Pfam" id="PF00754">
    <property type="entry name" value="F5_F8_type_C"/>
    <property type="match status" value="1"/>
</dbReference>